<evidence type="ECO:0000256" key="3">
    <source>
        <dbReference type="ARBA" id="ARBA00022801"/>
    </source>
</evidence>
<dbReference type="InterPro" id="IPR017867">
    <property type="entry name" value="Tyr_phospatase_low_mol_wt"/>
</dbReference>
<evidence type="ECO:0000313" key="6">
    <source>
        <dbReference type="EMBL" id="MFK2931415.1"/>
    </source>
</evidence>
<comment type="similarity">
    <text evidence="1">Belongs to the low molecular weight phosphotyrosine protein phosphatase family.</text>
</comment>
<dbReference type="Gene3D" id="3.40.50.2300">
    <property type="match status" value="1"/>
</dbReference>
<keyword evidence="3" id="KW-0378">Hydrolase</keyword>
<evidence type="ECO:0000256" key="4">
    <source>
        <dbReference type="ARBA" id="ARBA00022912"/>
    </source>
</evidence>
<keyword evidence="7" id="KW-1185">Reference proteome</keyword>
<dbReference type="PANTHER" id="PTHR11717:SF7">
    <property type="entry name" value="LOW MOLECULAR WEIGHT PHOSPHOTYROSINE PROTEIN PHOSPHATASE"/>
    <property type="match status" value="1"/>
</dbReference>
<feature type="domain" description="Phosphotyrosine protein phosphatase I" evidence="5">
    <location>
        <begin position="4"/>
        <end position="152"/>
    </location>
</feature>
<dbReference type="InterPro" id="IPR023485">
    <property type="entry name" value="Ptyr_pPase"/>
</dbReference>
<dbReference type="RefSeq" id="WP_404539752.1">
    <property type="nucleotide sequence ID" value="NZ_JADIKL010000005.1"/>
</dbReference>
<evidence type="ECO:0000259" key="5">
    <source>
        <dbReference type="SMART" id="SM00226"/>
    </source>
</evidence>
<proteinExistence type="inferred from homology"/>
<gene>
    <name evidence="6" type="ORF">ISP14_11495</name>
</gene>
<dbReference type="PANTHER" id="PTHR11717">
    <property type="entry name" value="LOW MOLECULAR WEIGHT PROTEIN TYROSINE PHOSPHATASE"/>
    <property type="match status" value="1"/>
</dbReference>
<evidence type="ECO:0000256" key="2">
    <source>
        <dbReference type="ARBA" id="ARBA00013064"/>
    </source>
</evidence>
<sequence length="158" mass="17125">MIVRRVLFVCLGNICRSPLAEAVARRRLAEAGLDVAVASCGTGGWHAGEGADPRMIAAARAAGHDLSAHGARQLRERDFADYDLLLAMDRGNLRELRKLAATPEQVERTALFLEWTDATPPAEFPDPWHGDTAGFAEAVKLAERGVAGLVERLRGARR</sequence>
<dbReference type="Pfam" id="PF01451">
    <property type="entry name" value="LMWPc"/>
    <property type="match status" value="1"/>
</dbReference>
<dbReference type="CDD" id="cd16343">
    <property type="entry name" value="LMWPTP"/>
    <property type="match status" value="1"/>
</dbReference>
<comment type="caution">
    <text evidence="6">The sequence shown here is derived from an EMBL/GenBank/DDBJ whole genome shotgun (WGS) entry which is preliminary data.</text>
</comment>
<dbReference type="EMBL" id="JADIKL010000005">
    <property type="protein sequence ID" value="MFK2931415.1"/>
    <property type="molecule type" value="Genomic_DNA"/>
</dbReference>
<protein>
    <recommendedName>
        <fullName evidence="2">protein-tyrosine-phosphatase</fullName>
        <ecNumber evidence="2">3.1.3.48</ecNumber>
    </recommendedName>
</protein>
<dbReference type="PRINTS" id="PR00719">
    <property type="entry name" value="LMWPTPASE"/>
</dbReference>
<evidence type="ECO:0000256" key="1">
    <source>
        <dbReference type="ARBA" id="ARBA00011063"/>
    </source>
</evidence>
<dbReference type="SUPFAM" id="SSF52788">
    <property type="entry name" value="Phosphotyrosine protein phosphatases I"/>
    <property type="match status" value="1"/>
</dbReference>
<dbReference type="EC" id="3.1.3.48" evidence="2"/>
<dbReference type="InterPro" id="IPR036196">
    <property type="entry name" value="Ptyr_pPase_sf"/>
</dbReference>
<organism evidence="6 7">
    <name type="scientific">Dyella agri</name>
    <dbReference type="NCBI Taxonomy" id="1926869"/>
    <lineage>
        <taxon>Bacteria</taxon>
        <taxon>Pseudomonadati</taxon>
        <taxon>Pseudomonadota</taxon>
        <taxon>Gammaproteobacteria</taxon>
        <taxon>Lysobacterales</taxon>
        <taxon>Rhodanobacteraceae</taxon>
        <taxon>Dyella</taxon>
    </lineage>
</organism>
<reference evidence="6 7" key="1">
    <citation type="submission" date="2020-10" db="EMBL/GenBank/DDBJ databases">
        <title>Phylogeny of dyella-like bacteria.</title>
        <authorList>
            <person name="Fu J."/>
        </authorList>
    </citation>
    <scope>NUCLEOTIDE SEQUENCE [LARGE SCALE GENOMIC DNA]</scope>
    <source>
        <strain evidence="6 7">DKC-1</strain>
    </source>
</reference>
<evidence type="ECO:0000313" key="7">
    <source>
        <dbReference type="Proteomes" id="UP001620397"/>
    </source>
</evidence>
<name>A0ABW8KH11_9GAMM</name>
<dbReference type="InterPro" id="IPR050438">
    <property type="entry name" value="LMW_PTPase"/>
</dbReference>
<dbReference type="Proteomes" id="UP001620397">
    <property type="component" value="Unassembled WGS sequence"/>
</dbReference>
<accession>A0ABW8KH11</accession>
<keyword evidence="4" id="KW-0904">Protein phosphatase</keyword>
<dbReference type="SMART" id="SM00226">
    <property type="entry name" value="LMWPc"/>
    <property type="match status" value="1"/>
</dbReference>